<reference evidence="10 11" key="1">
    <citation type="journal article" date="2016" name="Nat. Commun.">
        <title>Thousands of microbial genomes shed light on interconnected biogeochemical processes in an aquifer system.</title>
        <authorList>
            <person name="Anantharaman K."/>
            <person name="Brown C.T."/>
            <person name="Hug L.A."/>
            <person name="Sharon I."/>
            <person name="Castelle C.J."/>
            <person name="Probst A.J."/>
            <person name="Thomas B.C."/>
            <person name="Singh A."/>
            <person name="Wilkins M.J."/>
            <person name="Karaoz U."/>
            <person name="Brodie E.L."/>
            <person name="Williams K.H."/>
            <person name="Hubbard S.S."/>
            <person name="Banfield J.F."/>
        </authorList>
    </citation>
    <scope>NUCLEOTIDE SEQUENCE [LARGE SCALE GENOMIC DNA]</scope>
</reference>
<keyword evidence="7 8" id="KW-0472">Membrane</keyword>
<feature type="transmembrane region" description="Helical" evidence="8">
    <location>
        <begin position="218"/>
        <end position="238"/>
    </location>
</feature>
<feature type="transmembrane region" description="Helical" evidence="8">
    <location>
        <begin position="187"/>
        <end position="206"/>
    </location>
</feature>
<dbReference type="GO" id="GO:0009103">
    <property type="term" value="P:lipopolysaccharide biosynthetic process"/>
    <property type="evidence" value="ECO:0007669"/>
    <property type="project" value="UniProtKB-ARBA"/>
</dbReference>
<dbReference type="GO" id="GO:0016763">
    <property type="term" value="F:pentosyltransferase activity"/>
    <property type="evidence" value="ECO:0007669"/>
    <property type="project" value="TreeGrafter"/>
</dbReference>
<organism evidence="10 11">
    <name type="scientific">Candidatus Wildermuthbacteria bacterium RIFCSPHIGHO2_02_FULL_47_17</name>
    <dbReference type="NCBI Taxonomy" id="1802452"/>
    <lineage>
        <taxon>Bacteria</taxon>
        <taxon>Candidatus Wildermuthiibacteriota</taxon>
    </lineage>
</organism>
<evidence type="ECO:0000313" key="10">
    <source>
        <dbReference type="EMBL" id="OHA68753.1"/>
    </source>
</evidence>
<dbReference type="GO" id="GO:0005886">
    <property type="term" value="C:plasma membrane"/>
    <property type="evidence" value="ECO:0007669"/>
    <property type="project" value="UniProtKB-SubCell"/>
</dbReference>
<keyword evidence="6 8" id="KW-1133">Transmembrane helix</keyword>
<feature type="transmembrane region" description="Helical" evidence="8">
    <location>
        <begin position="401"/>
        <end position="420"/>
    </location>
</feature>
<feature type="transmembrane region" description="Helical" evidence="8">
    <location>
        <begin position="322"/>
        <end position="339"/>
    </location>
</feature>
<comment type="subcellular location">
    <subcellularLocation>
        <location evidence="1">Cell membrane</location>
        <topology evidence="1">Multi-pass membrane protein</topology>
    </subcellularLocation>
</comment>
<dbReference type="AlphaFoldDB" id="A0A1G2R7F4"/>
<feature type="transmembrane region" description="Helical" evidence="8">
    <location>
        <begin position="92"/>
        <end position="110"/>
    </location>
</feature>
<comment type="caution">
    <text evidence="10">The sequence shown here is derived from an EMBL/GenBank/DDBJ whole genome shotgun (WGS) entry which is preliminary data.</text>
</comment>
<feature type="transmembrane region" description="Helical" evidence="8">
    <location>
        <begin position="375"/>
        <end position="394"/>
    </location>
</feature>
<dbReference type="Proteomes" id="UP000179258">
    <property type="component" value="Unassembled WGS sequence"/>
</dbReference>
<dbReference type="InterPro" id="IPR038731">
    <property type="entry name" value="RgtA/B/C-like"/>
</dbReference>
<feature type="domain" description="Glycosyltransferase RgtA/B/C/D-like" evidence="9">
    <location>
        <begin position="65"/>
        <end position="230"/>
    </location>
</feature>
<dbReference type="PANTHER" id="PTHR33908">
    <property type="entry name" value="MANNOSYLTRANSFERASE YKCB-RELATED"/>
    <property type="match status" value="1"/>
</dbReference>
<dbReference type="PANTHER" id="PTHR33908:SF11">
    <property type="entry name" value="MEMBRANE PROTEIN"/>
    <property type="match status" value="1"/>
</dbReference>
<dbReference type="Pfam" id="PF13231">
    <property type="entry name" value="PMT_2"/>
    <property type="match status" value="1"/>
</dbReference>
<evidence type="ECO:0000259" key="9">
    <source>
        <dbReference type="Pfam" id="PF13231"/>
    </source>
</evidence>
<evidence type="ECO:0000313" key="11">
    <source>
        <dbReference type="Proteomes" id="UP000179258"/>
    </source>
</evidence>
<evidence type="ECO:0000256" key="1">
    <source>
        <dbReference type="ARBA" id="ARBA00004651"/>
    </source>
</evidence>
<gene>
    <name evidence="10" type="ORF">A3D59_01055</name>
</gene>
<keyword evidence="5 8" id="KW-0812">Transmembrane</keyword>
<feature type="transmembrane region" description="Helical" evidence="8">
    <location>
        <begin position="147"/>
        <end position="167"/>
    </location>
</feature>
<feature type="transmembrane region" description="Helical" evidence="8">
    <location>
        <begin position="68"/>
        <end position="87"/>
    </location>
</feature>
<proteinExistence type="predicted"/>
<dbReference type="EMBL" id="MHTX01000008">
    <property type="protein sequence ID" value="OHA68753.1"/>
    <property type="molecule type" value="Genomic_DNA"/>
</dbReference>
<keyword evidence="2" id="KW-1003">Cell membrane</keyword>
<evidence type="ECO:0000256" key="5">
    <source>
        <dbReference type="ARBA" id="ARBA00022692"/>
    </source>
</evidence>
<protein>
    <recommendedName>
        <fullName evidence="9">Glycosyltransferase RgtA/B/C/D-like domain-containing protein</fullName>
    </recommendedName>
</protein>
<name>A0A1G2R7F4_9BACT</name>
<evidence type="ECO:0000256" key="6">
    <source>
        <dbReference type="ARBA" id="ARBA00022989"/>
    </source>
</evidence>
<accession>A0A1G2R7F4</accession>
<evidence type="ECO:0000256" key="7">
    <source>
        <dbReference type="ARBA" id="ARBA00023136"/>
    </source>
</evidence>
<dbReference type="InterPro" id="IPR050297">
    <property type="entry name" value="LipidA_mod_glycosyltrf_83"/>
</dbReference>
<sequence length="552" mass="63158">MKKIILIAILILAFLLRVPFLDRYPAGLNADEAAIGYNAYSLIKTGLDEHGTPWPSVFRSFDDYKPAVYFYLVLPFVYFMGLSVTAVRLPSALLGVISVYFIYLLANQLFSKKTPQGWPQGLPWGGLVAALLLAISPWHLHFSRGGWEANAASAFMVIGLYCLARSLENTKYFFVTTFSFVLALYTYHSLRIVIPLLFIAFVLIYFRDIRSILGKAGQLKPVLISVIIGFLLLLPLALQFTSAEGRSRFTGVSVFADEGPLWEALELRREDGNTLLARVLHNRYATYTYRFAKNYLSHFSPRFLFIVGDEIARSKVPGLGQAYLFTFPFFILGLLLMLARNGRGEKLVLSWLLIAPVAAALTFQSPHALRAQNMVFPLTIITAVGIYQFFAFIFPWAKKIAVGLCLFTLIIGGYEVARYLHQYYIHYPKELPYAWQYGFAQIAAYTKEHESEYDRIIVSDRYDQPYILMAFFTKYPPEKFQQEIILEPRDKFGFSTVRKFAKYEFRRIDYGQDEKIRNVLIIAADEPVDNTDIVYHLKDPAGRVIWRFAKPN</sequence>
<evidence type="ECO:0000256" key="3">
    <source>
        <dbReference type="ARBA" id="ARBA00022676"/>
    </source>
</evidence>
<feature type="transmembrane region" description="Helical" evidence="8">
    <location>
        <begin position="122"/>
        <end position="140"/>
    </location>
</feature>
<feature type="transmembrane region" description="Helical" evidence="8">
    <location>
        <begin position="346"/>
        <end position="363"/>
    </location>
</feature>
<evidence type="ECO:0000256" key="8">
    <source>
        <dbReference type="SAM" id="Phobius"/>
    </source>
</evidence>
<evidence type="ECO:0000256" key="2">
    <source>
        <dbReference type="ARBA" id="ARBA00022475"/>
    </source>
</evidence>
<keyword evidence="4" id="KW-0808">Transferase</keyword>
<keyword evidence="3" id="KW-0328">Glycosyltransferase</keyword>
<evidence type="ECO:0000256" key="4">
    <source>
        <dbReference type="ARBA" id="ARBA00022679"/>
    </source>
</evidence>